<dbReference type="GO" id="GO:0008664">
    <property type="term" value="F:RNA 2',3'-cyclic 3'-phosphodiesterase activity"/>
    <property type="evidence" value="ECO:0007669"/>
    <property type="project" value="InterPro"/>
</dbReference>
<sequence length="171" mass="19285">MAARRQLLIGLFPPANVRAGILAHRADWWWPRGCTMPPAGRLHLTLCYLPDHQGEAEQRLRATLACVPMPPLDLTLDSSGTWRNDVSVVCPAAHDGLREFHDALMRALRQTGFISYAGSWTPHVTIARKTERAACPAHLPPIQWAAREFRLVRSHFTHPFRHELLDAYPAC</sequence>
<dbReference type="Gene3D" id="3.90.1140.10">
    <property type="entry name" value="Cyclic phosphodiesterase"/>
    <property type="match status" value="1"/>
</dbReference>
<accession>A0A9X8GTV4</accession>
<protein>
    <submittedName>
        <fullName evidence="2">RNA 2',3'-cyclic phosphodiesterase</fullName>
    </submittedName>
</protein>
<dbReference type="EMBL" id="QXMN01000029">
    <property type="protein sequence ID" value="RIX76788.1"/>
    <property type="molecule type" value="Genomic_DNA"/>
</dbReference>
<dbReference type="PANTHER" id="PTHR35561">
    <property type="entry name" value="RNA 2',3'-CYCLIC PHOSPHODIESTERASE"/>
    <property type="match status" value="1"/>
</dbReference>
<proteinExistence type="predicted"/>
<evidence type="ECO:0000313" key="2">
    <source>
        <dbReference type="EMBL" id="RIX76788.1"/>
    </source>
</evidence>
<dbReference type="InterPro" id="IPR009097">
    <property type="entry name" value="Cyclic_Pdiesterase"/>
</dbReference>
<dbReference type="GO" id="GO:0004113">
    <property type="term" value="F:2',3'-cyclic-nucleotide 3'-phosphodiesterase activity"/>
    <property type="evidence" value="ECO:0007669"/>
    <property type="project" value="InterPro"/>
</dbReference>
<dbReference type="InterPro" id="IPR004175">
    <property type="entry name" value="RNA_CPDase"/>
</dbReference>
<gene>
    <name evidence="2" type="ORF">D3H34_21175</name>
</gene>
<dbReference type="AlphaFoldDB" id="A0A9X8GTV4"/>
<dbReference type="OrthoDB" id="7061261at2"/>
<evidence type="ECO:0000256" key="1">
    <source>
        <dbReference type="ARBA" id="ARBA00022801"/>
    </source>
</evidence>
<organism evidence="2 3">
    <name type="scientific">Acidovorax cavernicola</name>
    <dbReference type="NCBI Taxonomy" id="1675792"/>
    <lineage>
        <taxon>Bacteria</taxon>
        <taxon>Pseudomonadati</taxon>
        <taxon>Pseudomonadota</taxon>
        <taxon>Betaproteobacteria</taxon>
        <taxon>Burkholderiales</taxon>
        <taxon>Comamonadaceae</taxon>
        <taxon>Acidovorax</taxon>
    </lineage>
</organism>
<evidence type="ECO:0000313" key="3">
    <source>
        <dbReference type="Proteomes" id="UP000265619"/>
    </source>
</evidence>
<reference evidence="2 3" key="1">
    <citation type="submission" date="2018-09" db="EMBL/GenBank/DDBJ databases">
        <title>Acidovorax cavernicola nov. sp. isolated from Gruta de las Maravillas (Aracena, Spain).</title>
        <authorList>
            <person name="Jurado V."/>
            <person name="Gutierrez-Patricio S."/>
            <person name="Gonzalez-Pimentel J.L."/>
            <person name="Miller A.Z."/>
            <person name="Laiz L."/>
            <person name="Saiz-Jimenez C."/>
        </authorList>
    </citation>
    <scope>NUCLEOTIDE SEQUENCE [LARGE SCALE GENOMIC DNA]</scope>
    <source>
        <strain evidence="2 3">1011MAR4D40.2</strain>
    </source>
</reference>
<dbReference type="PANTHER" id="PTHR35561:SF1">
    <property type="entry name" value="RNA 2',3'-CYCLIC PHOSPHODIESTERASE"/>
    <property type="match status" value="1"/>
</dbReference>
<dbReference type="Pfam" id="PF13563">
    <property type="entry name" value="2_5_RNA_ligase2"/>
    <property type="match status" value="1"/>
</dbReference>
<dbReference type="Proteomes" id="UP000265619">
    <property type="component" value="Unassembled WGS sequence"/>
</dbReference>
<keyword evidence="3" id="KW-1185">Reference proteome</keyword>
<keyword evidence="1" id="KW-0378">Hydrolase</keyword>
<comment type="caution">
    <text evidence="2">The sequence shown here is derived from an EMBL/GenBank/DDBJ whole genome shotgun (WGS) entry which is preliminary data.</text>
</comment>
<dbReference type="SUPFAM" id="SSF55144">
    <property type="entry name" value="LigT-like"/>
    <property type="match status" value="1"/>
</dbReference>
<name>A0A9X8GTV4_9BURK</name>